<dbReference type="PANTHER" id="PTHR21349">
    <property type="entry name" value="50S RIBOSOMAL PROTEIN L21"/>
    <property type="match status" value="1"/>
</dbReference>
<dbReference type="Proteomes" id="UP001166004">
    <property type="component" value="Unassembled WGS sequence"/>
</dbReference>
<accession>A0ABX1SZX2</accession>
<comment type="subunit">
    <text evidence="4">Part of the 50S ribosomal subunit. Contacts protein L20.</text>
</comment>
<proteinExistence type="inferred from homology"/>
<dbReference type="HAMAP" id="MF_01363">
    <property type="entry name" value="Ribosomal_bL21"/>
    <property type="match status" value="1"/>
</dbReference>
<dbReference type="InterPro" id="IPR001787">
    <property type="entry name" value="Ribosomal_bL21"/>
</dbReference>
<keyword evidence="7" id="KW-1185">Reference proteome</keyword>
<gene>
    <name evidence="4" type="primary">rplU</name>
    <name evidence="6" type="ORF">VP91_00005510</name>
</gene>
<organism evidence="6 7">
    <name type="scientific">Pelagibacter ubique</name>
    <dbReference type="NCBI Taxonomy" id="198252"/>
    <lineage>
        <taxon>Bacteria</taxon>
        <taxon>Pseudomonadati</taxon>
        <taxon>Pseudomonadota</taxon>
        <taxon>Alphaproteobacteria</taxon>
        <taxon>Candidatus Pelagibacterales</taxon>
        <taxon>Candidatus Pelagibacteraceae</taxon>
        <taxon>Candidatus Pelagibacter</taxon>
    </lineage>
</organism>
<keyword evidence="3 4" id="KW-0687">Ribonucleoprotein</keyword>
<evidence type="ECO:0000313" key="7">
    <source>
        <dbReference type="Proteomes" id="UP001166004"/>
    </source>
</evidence>
<evidence type="ECO:0000256" key="1">
    <source>
        <dbReference type="ARBA" id="ARBA00008563"/>
    </source>
</evidence>
<dbReference type="InterPro" id="IPR028909">
    <property type="entry name" value="bL21-like"/>
</dbReference>
<dbReference type="PANTHER" id="PTHR21349:SF0">
    <property type="entry name" value="LARGE RIBOSOMAL SUBUNIT PROTEIN BL21M"/>
    <property type="match status" value="1"/>
</dbReference>
<dbReference type="NCBIfam" id="TIGR00061">
    <property type="entry name" value="L21"/>
    <property type="match status" value="1"/>
</dbReference>
<keyword evidence="4 5" id="KW-0699">rRNA-binding</keyword>
<reference evidence="6 7" key="1">
    <citation type="submission" date="2019-07" db="EMBL/GenBank/DDBJ databases">
        <title>SAR11 Genome Evolution.</title>
        <authorList>
            <person name="Giovannoni S."/>
        </authorList>
    </citation>
    <scope>NUCLEOTIDE SEQUENCE [LARGE SCALE GENOMIC DNA]</scope>
    <source>
        <strain evidence="6 7">HTCC9565</strain>
    </source>
</reference>
<dbReference type="RefSeq" id="WP_169035905.1">
    <property type="nucleotide sequence ID" value="NZ_LANA01000001.1"/>
</dbReference>
<protein>
    <recommendedName>
        <fullName evidence="4">Large ribosomal subunit protein bL21</fullName>
    </recommendedName>
</protein>
<comment type="caution">
    <text evidence="6">The sequence shown here is derived from an EMBL/GenBank/DDBJ whole genome shotgun (WGS) entry which is preliminary data.</text>
</comment>
<keyword evidence="4 5" id="KW-0694">RNA-binding</keyword>
<evidence type="ECO:0000313" key="6">
    <source>
        <dbReference type="EMBL" id="NMN67408.1"/>
    </source>
</evidence>
<comment type="similarity">
    <text evidence="1 4 5">Belongs to the bacterial ribosomal protein bL21 family.</text>
</comment>
<evidence type="ECO:0000256" key="2">
    <source>
        <dbReference type="ARBA" id="ARBA00022980"/>
    </source>
</evidence>
<evidence type="ECO:0000256" key="5">
    <source>
        <dbReference type="RuleBase" id="RU000562"/>
    </source>
</evidence>
<sequence>MSYAIIQTGGKQYKVKAGEILKIERLEDSKLETKLEFKEILAYGDDKNIEVGSPTVEGAKVEADLVENGKNRTILIFKKRRRQNSRRKNGHRQQYSLIRISKIFSKDGKVLSEAKKMVKPSKKTEKVKVVAETKIETKKNKAKVVTKKTETKVANK</sequence>
<dbReference type="EMBL" id="LANA01000001">
    <property type="protein sequence ID" value="NMN67408.1"/>
    <property type="molecule type" value="Genomic_DNA"/>
</dbReference>
<comment type="function">
    <text evidence="4 5">This protein binds to 23S rRNA in the presence of protein L20.</text>
</comment>
<keyword evidence="2 4" id="KW-0689">Ribosomal protein</keyword>
<dbReference type="SUPFAM" id="SSF141091">
    <property type="entry name" value="L21p-like"/>
    <property type="match status" value="1"/>
</dbReference>
<name>A0ABX1SZX2_PELUQ</name>
<dbReference type="Pfam" id="PF00829">
    <property type="entry name" value="Ribosomal_L21p"/>
    <property type="match status" value="1"/>
</dbReference>
<dbReference type="GO" id="GO:0005840">
    <property type="term" value="C:ribosome"/>
    <property type="evidence" value="ECO:0007669"/>
    <property type="project" value="UniProtKB-KW"/>
</dbReference>
<evidence type="ECO:0000256" key="3">
    <source>
        <dbReference type="ARBA" id="ARBA00023274"/>
    </source>
</evidence>
<evidence type="ECO:0000256" key="4">
    <source>
        <dbReference type="HAMAP-Rule" id="MF_01363"/>
    </source>
</evidence>
<dbReference type="InterPro" id="IPR036164">
    <property type="entry name" value="bL21-like_sf"/>
</dbReference>